<feature type="signal peptide" evidence="3">
    <location>
        <begin position="1"/>
        <end position="19"/>
    </location>
</feature>
<evidence type="ECO:0000256" key="2">
    <source>
        <dbReference type="SAM" id="Phobius"/>
    </source>
</evidence>
<feature type="region of interest" description="Disordered" evidence="1">
    <location>
        <begin position="323"/>
        <end position="346"/>
    </location>
</feature>
<dbReference type="Proteomes" id="UP000492821">
    <property type="component" value="Unassembled WGS sequence"/>
</dbReference>
<keyword evidence="2" id="KW-1133">Transmembrane helix</keyword>
<keyword evidence="2" id="KW-0812">Transmembrane</keyword>
<keyword evidence="3" id="KW-0732">Signal</keyword>
<feature type="compositionally biased region" description="Basic and acidic residues" evidence="1">
    <location>
        <begin position="452"/>
        <end position="466"/>
    </location>
</feature>
<reference evidence="5" key="2">
    <citation type="submission" date="2020-10" db="UniProtKB">
        <authorList>
            <consortium name="WormBaseParasite"/>
        </authorList>
    </citation>
    <scope>IDENTIFICATION</scope>
</reference>
<feature type="compositionally biased region" description="Basic and acidic residues" evidence="1">
    <location>
        <begin position="477"/>
        <end position="486"/>
    </location>
</feature>
<feature type="region of interest" description="Disordered" evidence="1">
    <location>
        <begin position="446"/>
        <end position="486"/>
    </location>
</feature>
<evidence type="ECO:0000313" key="4">
    <source>
        <dbReference type="Proteomes" id="UP000492821"/>
    </source>
</evidence>
<feature type="transmembrane region" description="Helical" evidence="2">
    <location>
        <begin position="241"/>
        <end position="267"/>
    </location>
</feature>
<feature type="chain" id="PRO_5028941173" evidence="3">
    <location>
        <begin position="20"/>
        <end position="486"/>
    </location>
</feature>
<proteinExistence type="predicted"/>
<dbReference type="WBParaSite" id="Pan_g15102.t1">
    <property type="protein sequence ID" value="Pan_g15102.t1"/>
    <property type="gene ID" value="Pan_g15102"/>
</dbReference>
<feature type="region of interest" description="Disordered" evidence="1">
    <location>
        <begin position="390"/>
        <end position="409"/>
    </location>
</feature>
<feature type="region of interest" description="Disordered" evidence="1">
    <location>
        <begin position="275"/>
        <end position="304"/>
    </location>
</feature>
<organism evidence="4 5">
    <name type="scientific">Panagrellus redivivus</name>
    <name type="common">Microworm</name>
    <dbReference type="NCBI Taxonomy" id="6233"/>
    <lineage>
        <taxon>Eukaryota</taxon>
        <taxon>Metazoa</taxon>
        <taxon>Ecdysozoa</taxon>
        <taxon>Nematoda</taxon>
        <taxon>Chromadorea</taxon>
        <taxon>Rhabditida</taxon>
        <taxon>Tylenchina</taxon>
        <taxon>Panagrolaimomorpha</taxon>
        <taxon>Panagrolaimoidea</taxon>
        <taxon>Panagrolaimidae</taxon>
        <taxon>Panagrellus</taxon>
    </lineage>
</organism>
<dbReference type="AlphaFoldDB" id="A0A7E4V108"/>
<evidence type="ECO:0000256" key="1">
    <source>
        <dbReference type="SAM" id="MobiDB-lite"/>
    </source>
</evidence>
<evidence type="ECO:0000313" key="5">
    <source>
        <dbReference type="WBParaSite" id="Pan_g15102.t1"/>
    </source>
</evidence>
<keyword evidence="2" id="KW-0472">Membrane</keyword>
<reference evidence="4" key="1">
    <citation type="journal article" date="2013" name="Genetics">
        <title>The draft genome and transcriptome of Panagrellus redivivus are shaped by the harsh demands of a free-living lifestyle.</title>
        <authorList>
            <person name="Srinivasan J."/>
            <person name="Dillman A.R."/>
            <person name="Macchietto M.G."/>
            <person name="Heikkinen L."/>
            <person name="Lakso M."/>
            <person name="Fracchia K.M."/>
            <person name="Antoshechkin I."/>
            <person name="Mortazavi A."/>
            <person name="Wong G."/>
            <person name="Sternberg P.W."/>
        </authorList>
    </citation>
    <scope>NUCLEOTIDE SEQUENCE [LARGE SCALE GENOMIC DNA]</scope>
    <source>
        <strain evidence="4">MT8872</strain>
    </source>
</reference>
<accession>A0A7E4V108</accession>
<keyword evidence="4" id="KW-1185">Reference proteome</keyword>
<protein>
    <submittedName>
        <fullName evidence="5">Big_5 domain-containing protein</fullName>
    </submittedName>
</protein>
<evidence type="ECO:0000256" key="3">
    <source>
        <dbReference type="SAM" id="SignalP"/>
    </source>
</evidence>
<name>A0A7E4V108_PANRE</name>
<sequence>MNVLLNLLILPFALTVLKADSPNYVDETNFESIKAKTGATSAKLENGQLVLELSGKSKSTDDIYLAFPKTGVAFDVLTPLTSTFEASTGQLFITMSTSGGKTATAKLEWQGRATTFLNINDISVQPTKQIGRGDKDTFITTLQIDSNGALSASLSDPTDEKPQMVPLIEGDSLDNNADMRVFLFRFEWDVKRPFQVTFKSGTKLVKKVAAIVETTTTTTTDSMITEVLATKPSKKESKTGLVFIIIAGVVAFILLITVIVVTAYLIARKIKSRSTSKSKNKTTSSTIPTKSKEAQPFKSNKSATFDLNTQPTLQSEEVFQKSTSVKVTFKPPPHPSNSRDAITDVHDTRDSDAIGSLKAYSPKKPENSDVPTARPITFVSNVTSLRLAPDAPSAKTAIKVPPKASGSKVDLVEPKLEDSKYVKSVDDKASVTGTSTKTKSKTWLFTRSKKGGSKEASKDKDVEKGTKTAKSVVAVDGKGKASEEKV</sequence>